<comment type="caution">
    <text evidence="2">The sequence shown here is derived from an EMBL/GenBank/DDBJ whole genome shotgun (WGS) entry which is preliminary data.</text>
</comment>
<dbReference type="RefSeq" id="WP_344989009.1">
    <property type="nucleotide sequence ID" value="NZ_BAAAXV010000005.1"/>
</dbReference>
<dbReference type="InterPro" id="IPR052523">
    <property type="entry name" value="Trichothecene_AcTrans"/>
</dbReference>
<dbReference type="CDD" id="cd04301">
    <property type="entry name" value="NAT_SF"/>
    <property type="match status" value="1"/>
</dbReference>
<proteinExistence type="predicted"/>
<evidence type="ECO:0000313" key="3">
    <source>
        <dbReference type="Proteomes" id="UP001589532"/>
    </source>
</evidence>
<sequence length="197" mass="21530">MTLSSLAIRPATDADTEPLVSLLAEAFADDALTVWAFPDPVRRRQILPDFFRAFYDLALAQRGAYTTDDRQGVLLATPPGAADPGEGFARRLRAVAGEYADALMTIVDLQELYHPAGPPHLYLGFGAVTPERQRTGMASAMMRHLMEECDRDGTPAYLEASSAGGEAVARRFGFEPHGPLIHIPGGPRLRPMWRDPQ</sequence>
<reference evidence="2 3" key="1">
    <citation type="submission" date="2024-09" db="EMBL/GenBank/DDBJ databases">
        <authorList>
            <person name="Sun Q."/>
            <person name="Mori K."/>
        </authorList>
    </citation>
    <scope>NUCLEOTIDE SEQUENCE [LARGE SCALE GENOMIC DNA]</scope>
    <source>
        <strain evidence="2 3">JCM 3143</strain>
    </source>
</reference>
<dbReference type="InterPro" id="IPR000182">
    <property type="entry name" value="GNAT_dom"/>
</dbReference>
<dbReference type="PANTHER" id="PTHR42791:SF1">
    <property type="entry name" value="N-ACETYLTRANSFERASE DOMAIN-CONTAINING PROTEIN"/>
    <property type="match status" value="1"/>
</dbReference>
<gene>
    <name evidence="2" type="ORF">ACFFSA_23590</name>
</gene>
<name>A0ABV5S4T1_9ACTN</name>
<protein>
    <submittedName>
        <fullName evidence="2">GNAT family N-acetyltransferase</fullName>
    </submittedName>
</protein>
<evidence type="ECO:0000313" key="2">
    <source>
        <dbReference type="EMBL" id="MFB9626078.1"/>
    </source>
</evidence>
<organism evidence="2 3">
    <name type="scientific">Nonomuraea helvata</name>
    <dbReference type="NCBI Taxonomy" id="37484"/>
    <lineage>
        <taxon>Bacteria</taxon>
        <taxon>Bacillati</taxon>
        <taxon>Actinomycetota</taxon>
        <taxon>Actinomycetes</taxon>
        <taxon>Streptosporangiales</taxon>
        <taxon>Streptosporangiaceae</taxon>
        <taxon>Nonomuraea</taxon>
    </lineage>
</organism>
<dbReference type="Proteomes" id="UP001589532">
    <property type="component" value="Unassembled WGS sequence"/>
</dbReference>
<dbReference type="SUPFAM" id="SSF55729">
    <property type="entry name" value="Acyl-CoA N-acyltransferases (Nat)"/>
    <property type="match status" value="1"/>
</dbReference>
<dbReference type="Gene3D" id="3.40.630.30">
    <property type="match status" value="1"/>
</dbReference>
<keyword evidence="3" id="KW-1185">Reference proteome</keyword>
<dbReference type="EMBL" id="JBHMBW010000020">
    <property type="protein sequence ID" value="MFB9626078.1"/>
    <property type="molecule type" value="Genomic_DNA"/>
</dbReference>
<dbReference type="Pfam" id="PF00583">
    <property type="entry name" value="Acetyltransf_1"/>
    <property type="match status" value="1"/>
</dbReference>
<evidence type="ECO:0000259" key="1">
    <source>
        <dbReference type="PROSITE" id="PS51186"/>
    </source>
</evidence>
<dbReference type="InterPro" id="IPR016181">
    <property type="entry name" value="Acyl_CoA_acyltransferase"/>
</dbReference>
<accession>A0ABV5S4T1</accession>
<dbReference type="PROSITE" id="PS51186">
    <property type="entry name" value="GNAT"/>
    <property type="match status" value="1"/>
</dbReference>
<feature type="domain" description="N-acetyltransferase" evidence="1">
    <location>
        <begin position="6"/>
        <end position="197"/>
    </location>
</feature>
<dbReference type="PANTHER" id="PTHR42791">
    <property type="entry name" value="GNAT FAMILY ACETYLTRANSFERASE"/>
    <property type="match status" value="1"/>
</dbReference>